<evidence type="ECO:0000256" key="1">
    <source>
        <dbReference type="ARBA" id="ARBA00004477"/>
    </source>
</evidence>
<dbReference type="AlphaFoldDB" id="A0A0D2LK39"/>
<feature type="domain" description="EXPERA" evidence="9">
    <location>
        <begin position="25"/>
        <end position="182"/>
    </location>
</feature>
<dbReference type="PANTHER" id="PTHR31204">
    <property type="entry name" value="SIGMA INTRACELLULAR RECEPTOR 2"/>
    <property type="match status" value="1"/>
</dbReference>
<proteinExistence type="inferred from homology"/>
<evidence type="ECO:0000256" key="4">
    <source>
        <dbReference type="ARBA" id="ARBA00022824"/>
    </source>
</evidence>
<keyword evidence="11" id="KW-1185">Reference proteome</keyword>
<evidence type="ECO:0000256" key="2">
    <source>
        <dbReference type="ARBA" id="ARBA00009096"/>
    </source>
</evidence>
<dbReference type="PIRSF" id="PIRSF031032">
    <property type="entry name" value="TMP_97_prd"/>
    <property type="match status" value="1"/>
</dbReference>
<feature type="transmembrane region" description="Helical" evidence="8">
    <location>
        <begin position="93"/>
        <end position="113"/>
    </location>
</feature>
<dbReference type="EMBL" id="KN817522">
    <property type="protein sequence ID" value="KJA28087.1"/>
    <property type="molecule type" value="Genomic_DNA"/>
</dbReference>
<evidence type="ECO:0000256" key="7">
    <source>
        <dbReference type="PROSITE-ProRule" id="PRU01087"/>
    </source>
</evidence>
<keyword evidence="5 7" id="KW-1133">Transmembrane helix</keyword>
<reference evidence="11" key="1">
    <citation type="submission" date="2014-04" db="EMBL/GenBank/DDBJ databases">
        <title>Evolutionary Origins and Diversification of the Mycorrhizal Mutualists.</title>
        <authorList>
            <consortium name="DOE Joint Genome Institute"/>
            <consortium name="Mycorrhizal Genomics Consortium"/>
            <person name="Kohler A."/>
            <person name="Kuo A."/>
            <person name="Nagy L.G."/>
            <person name="Floudas D."/>
            <person name="Copeland A."/>
            <person name="Barry K.W."/>
            <person name="Cichocki N."/>
            <person name="Veneault-Fourrey C."/>
            <person name="LaButti K."/>
            <person name="Lindquist E.A."/>
            <person name="Lipzen A."/>
            <person name="Lundell T."/>
            <person name="Morin E."/>
            <person name="Murat C."/>
            <person name="Riley R."/>
            <person name="Ohm R."/>
            <person name="Sun H."/>
            <person name="Tunlid A."/>
            <person name="Henrissat B."/>
            <person name="Grigoriev I.V."/>
            <person name="Hibbett D.S."/>
            <person name="Martin F."/>
        </authorList>
    </citation>
    <scope>NUCLEOTIDE SEQUENCE [LARGE SCALE GENOMIC DNA]</scope>
    <source>
        <strain evidence="11">FD-334 SS-4</strain>
    </source>
</reference>
<dbReference type="InterPro" id="IPR033118">
    <property type="entry name" value="EXPERA"/>
</dbReference>
<evidence type="ECO:0000256" key="5">
    <source>
        <dbReference type="ARBA" id="ARBA00022989"/>
    </source>
</evidence>
<accession>A0A0D2LK39</accession>
<organism evidence="10 11">
    <name type="scientific">Hypholoma sublateritium (strain FD-334 SS-4)</name>
    <dbReference type="NCBI Taxonomy" id="945553"/>
    <lineage>
        <taxon>Eukaryota</taxon>
        <taxon>Fungi</taxon>
        <taxon>Dikarya</taxon>
        <taxon>Basidiomycota</taxon>
        <taxon>Agaricomycotina</taxon>
        <taxon>Agaricomycetes</taxon>
        <taxon>Agaricomycetidae</taxon>
        <taxon>Agaricales</taxon>
        <taxon>Agaricineae</taxon>
        <taxon>Strophariaceae</taxon>
        <taxon>Hypholoma</taxon>
    </lineage>
</organism>
<feature type="transmembrane region" description="Helical" evidence="8">
    <location>
        <begin position="166"/>
        <end position="187"/>
    </location>
</feature>
<evidence type="ECO:0000313" key="10">
    <source>
        <dbReference type="EMBL" id="KJA28087.1"/>
    </source>
</evidence>
<dbReference type="STRING" id="945553.A0A0D2LK39"/>
<evidence type="ECO:0000256" key="3">
    <source>
        <dbReference type="ARBA" id="ARBA00022692"/>
    </source>
</evidence>
<dbReference type="OrthoDB" id="433124at2759"/>
<gene>
    <name evidence="10" type="ORF">HYPSUDRAFT_800277</name>
</gene>
<evidence type="ECO:0000259" key="9">
    <source>
        <dbReference type="PROSITE" id="PS51751"/>
    </source>
</evidence>
<feature type="transmembrane region" description="Helical" evidence="8">
    <location>
        <begin position="27"/>
        <end position="49"/>
    </location>
</feature>
<feature type="transmembrane region" description="Helical" evidence="8">
    <location>
        <begin position="125"/>
        <end position="146"/>
    </location>
</feature>
<dbReference type="PANTHER" id="PTHR31204:SF1">
    <property type="entry name" value="SIGMA INTRACELLULAR RECEPTOR 2"/>
    <property type="match status" value="1"/>
</dbReference>
<name>A0A0D2LK39_HYPSF</name>
<sequence>MLLNHEKQTGVYKYYAQLPLTARPLDLLYFLFFAMHLPATLLVDLQYIYPSRFVPSVLSGFLEFYVGMSRDPLIGGLFGAFGDNAHLAWFKTFIYLEGLFQVPVFVLGLLGLYRGSRKIYPLLALYGASSATTTLACLVTVLQTPILPASLAEGATLGITQQQCWLLLSSYVPFFVIPLLIAVDMAMRLSHLVQKAIEAEEDQKWK</sequence>
<keyword evidence="6 7" id="KW-0472">Membrane</keyword>
<dbReference type="PROSITE" id="PS51751">
    <property type="entry name" value="EXPERA"/>
    <property type="match status" value="1"/>
</dbReference>
<comment type="subcellular location">
    <subcellularLocation>
        <location evidence="1">Endoplasmic reticulum membrane</location>
        <topology evidence="1">Multi-pass membrane protein</topology>
    </subcellularLocation>
</comment>
<keyword evidence="4" id="KW-0256">Endoplasmic reticulum</keyword>
<protein>
    <recommendedName>
        <fullName evidence="9">EXPERA domain-containing protein</fullName>
    </recommendedName>
</protein>
<dbReference type="Proteomes" id="UP000054270">
    <property type="component" value="Unassembled WGS sequence"/>
</dbReference>
<keyword evidence="3 7" id="KW-0812">Transmembrane</keyword>
<dbReference type="InterPro" id="IPR016964">
    <property type="entry name" value="Sigma2_recept"/>
</dbReference>
<dbReference type="GO" id="GO:0005789">
    <property type="term" value="C:endoplasmic reticulum membrane"/>
    <property type="evidence" value="ECO:0007669"/>
    <property type="project" value="UniProtKB-SubCell"/>
</dbReference>
<dbReference type="Pfam" id="PF05241">
    <property type="entry name" value="EBP"/>
    <property type="match status" value="1"/>
</dbReference>
<comment type="similarity">
    <text evidence="2">Belongs to the TMEM97/sigma-2 receptor family.</text>
</comment>
<evidence type="ECO:0000313" key="11">
    <source>
        <dbReference type="Proteomes" id="UP000054270"/>
    </source>
</evidence>
<dbReference type="OMA" id="EFKDPMV"/>
<evidence type="ECO:0000256" key="8">
    <source>
        <dbReference type="SAM" id="Phobius"/>
    </source>
</evidence>
<evidence type="ECO:0000256" key="6">
    <source>
        <dbReference type="ARBA" id="ARBA00023136"/>
    </source>
</evidence>
<dbReference type="InterPro" id="IPR051987">
    <property type="entry name" value="Sigma-2_receptor-like"/>
</dbReference>